<dbReference type="InterPro" id="IPR009061">
    <property type="entry name" value="DNA-bd_dom_put_sf"/>
</dbReference>
<dbReference type="Proteomes" id="UP000485484">
    <property type="component" value="Unassembled WGS sequence"/>
</dbReference>
<dbReference type="GO" id="GO:0003677">
    <property type="term" value="F:DNA binding"/>
    <property type="evidence" value="ECO:0007669"/>
    <property type="project" value="UniProtKB-KW"/>
</dbReference>
<name>A0A1V5MKN0_UNCT6</name>
<keyword evidence="3" id="KW-0238">DNA-binding</keyword>
<dbReference type="PANTHER" id="PTHR30204">
    <property type="entry name" value="REDOX-CYCLING DRUG-SENSING TRANSCRIPTIONAL ACTIVATOR SOXR"/>
    <property type="match status" value="1"/>
</dbReference>
<evidence type="ECO:0000256" key="1">
    <source>
        <dbReference type="ARBA" id="ARBA00022491"/>
    </source>
</evidence>
<dbReference type="SUPFAM" id="SSF46955">
    <property type="entry name" value="Putative DNA-binding domain"/>
    <property type="match status" value="1"/>
</dbReference>
<dbReference type="InterPro" id="IPR000551">
    <property type="entry name" value="MerR-type_HTH_dom"/>
</dbReference>
<dbReference type="Gene3D" id="1.10.1660.10">
    <property type="match status" value="1"/>
</dbReference>
<dbReference type="GO" id="GO:0003700">
    <property type="term" value="F:DNA-binding transcription factor activity"/>
    <property type="evidence" value="ECO:0007669"/>
    <property type="project" value="InterPro"/>
</dbReference>
<dbReference type="PANTHER" id="PTHR30204:SF69">
    <property type="entry name" value="MERR-FAMILY TRANSCRIPTIONAL REGULATOR"/>
    <property type="match status" value="1"/>
</dbReference>
<dbReference type="Pfam" id="PF13411">
    <property type="entry name" value="MerR_1"/>
    <property type="match status" value="1"/>
</dbReference>
<dbReference type="PRINTS" id="PR00040">
    <property type="entry name" value="HTHMERR"/>
</dbReference>
<keyword evidence="1" id="KW-0678">Repressor</keyword>
<dbReference type="EMBL" id="MWAK01000022">
    <property type="protein sequence ID" value="OPZ93480.1"/>
    <property type="molecule type" value="Genomic_DNA"/>
</dbReference>
<keyword evidence="2" id="KW-0805">Transcription regulation</keyword>
<dbReference type="SMART" id="SM00422">
    <property type="entry name" value="HTH_MERR"/>
    <property type="match status" value="1"/>
</dbReference>
<comment type="caution">
    <text evidence="6">The sequence shown here is derived from an EMBL/GenBank/DDBJ whole genome shotgun (WGS) entry which is preliminary data.</text>
</comment>
<feature type="domain" description="HTH merR-type" evidence="5">
    <location>
        <begin position="3"/>
        <end position="71"/>
    </location>
</feature>
<protein>
    <submittedName>
        <fullName evidence="6">HTH-type transcriptional regulator GlnR</fullName>
    </submittedName>
</protein>
<evidence type="ECO:0000313" key="6">
    <source>
        <dbReference type="EMBL" id="OPZ93480.1"/>
    </source>
</evidence>
<evidence type="ECO:0000256" key="3">
    <source>
        <dbReference type="ARBA" id="ARBA00023125"/>
    </source>
</evidence>
<accession>A0A1V5MKN0</accession>
<dbReference type="InterPro" id="IPR047057">
    <property type="entry name" value="MerR_fam"/>
</dbReference>
<proteinExistence type="predicted"/>
<gene>
    <name evidence="6" type="primary">glnR</name>
    <name evidence="6" type="ORF">BWY73_00302</name>
</gene>
<dbReference type="AlphaFoldDB" id="A0A1V5MKN0"/>
<evidence type="ECO:0000256" key="4">
    <source>
        <dbReference type="ARBA" id="ARBA00023163"/>
    </source>
</evidence>
<dbReference type="PROSITE" id="PS50937">
    <property type="entry name" value="HTH_MERR_2"/>
    <property type="match status" value="1"/>
</dbReference>
<sequence length="127" mass="14424">MKKYTIYQLSEKSGYSLRTIRYYVQEGLIEPPAGRGRGGFYFDSHLDKLKEIRALQEKGTRIAAIKSLAAAEKAVPMEEAIPRNVRVGYLIAPGVELQVDREREETDGAAIRRIVRAARLMLNKKEE</sequence>
<keyword evidence="4" id="KW-0804">Transcription</keyword>
<reference evidence="6" key="1">
    <citation type="submission" date="2017-02" db="EMBL/GenBank/DDBJ databases">
        <title>Delving into the versatile metabolic prowess of the omnipresent phylum Bacteroidetes.</title>
        <authorList>
            <person name="Nobu M.K."/>
            <person name="Mei R."/>
            <person name="Narihiro T."/>
            <person name="Kuroda K."/>
            <person name="Liu W.-T."/>
        </authorList>
    </citation>
    <scope>NUCLEOTIDE SEQUENCE</scope>
    <source>
        <strain evidence="6">ADurb.Bin417</strain>
    </source>
</reference>
<evidence type="ECO:0000259" key="5">
    <source>
        <dbReference type="PROSITE" id="PS50937"/>
    </source>
</evidence>
<evidence type="ECO:0000256" key="2">
    <source>
        <dbReference type="ARBA" id="ARBA00023015"/>
    </source>
</evidence>
<organism evidence="6">
    <name type="scientific">candidate division TA06 bacterium ADurb.Bin417</name>
    <dbReference type="NCBI Taxonomy" id="1852828"/>
    <lineage>
        <taxon>Bacteria</taxon>
        <taxon>Bacteria division TA06</taxon>
    </lineage>
</organism>